<dbReference type="GO" id="GO:0015562">
    <property type="term" value="F:efflux transmembrane transporter activity"/>
    <property type="evidence" value="ECO:0007669"/>
    <property type="project" value="TreeGrafter"/>
</dbReference>
<protein>
    <submittedName>
        <fullName evidence="3">Hypothetical secretion protein</fullName>
    </submittedName>
</protein>
<gene>
    <name evidence="3" type="ORF">RED65_09704</name>
</gene>
<dbReference type="SUPFAM" id="SSF56954">
    <property type="entry name" value="Outer membrane efflux proteins (OEP)"/>
    <property type="match status" value="1"/>
</dbReference>
<dbReference type="GO" id="GO:1990281">
    <property type="term" value="C:efflux pump complex"/>
    <property type="evidence" value="ECO:0007669"/>
    <property type="project" value="TreeGrafter"/>
</dbReference>
<keyword evidence="4" id="KW-1185">Reference proteome</keyword>
<dbReference type="Pfam" id="PF25876">
    <property type="entry name" value="HH_MFP_RND"/>
    <property type="match status" value="1"/>
</dbReference>
<dbReference type="PANTHER" id="PTHR30469">
    <property type="entry name" value="MULTIDRUG RESISTANCE PROTEIN MDTA"/>
    <property type="match status" value="1"/>
</dbReference>
<evidence type="ECO:0000256" key="1">
    <source>
        <dbReference type="SAM" id="Coils"/>
    </source>
</evidence>
<sequence length="182" mass="20356">MACSDRSYRAIFIQWSHQGLCDSTFSKRGRSGHGGFCRRWRCCHRWHPLFKLDDRIHRIAVQQAQNKLEVAIRSTKVNAASIISKQAAANEAKINLENIKTSTNRARSLFKRNLISSSDVENANANLDTALATYEKAKSSLDSAILALGSKDETNLEIHAAKIALEKAQLNLDYTTIKAPTR</sequence>
<accession>Q1N6D5</accession>
<dbReference type="Proteomes" id="UP000004263">
    <property type="component" value="Unassembled WGS sequence"/>
</dbReference>
<feature type="coiled-coil region" evidence="1">
    <location>
        <begin position="120"/>
        <end position="171"/>
    </location>
</feature>
<comment type="caution">
    <text evidence="3">The sequence shown here is derived from an EMBL/GenBank/DDBJ whole genome shotgun (WGS) entry which is preliminary data.</text>
</comment>
<dbReference type="STRING" id="207949.RED65_09704"/>
<organism evidence="3 4">
    <name type="scientific">Bermanella marisrubri</name>
    <dbReference type="NCBI Taxonomy" id="207949"/>
    <lineage>
        <taxon>Bacteria</taxon>
        <taxon>Pseudomonadati</taxon>
        <taxon>Pseudomonadota</taxon>
        <taxon>Gammaproteobacteria</taxon>
        <taxon>Oceanospirillales</taxon>
        <taxon>Oceanospirillaceae</taxon>
        <taxon>Bermanella</taxon>
    </lineage>
</organism>
<reference evidence="3 4" key="1">
    <citation type="submission" date="2006-03" db="EMBL/GenBank/DDBJ databases">
        <authorList>
            <person name="Pinhassi J."/>
            <person name="Pedros-Alio C."/>
            <person name="Ferriera S."/>
            <person name="Johnson J."/>
            <person name="Kravitz S."/>
            <person name="Halpern A."/>
            <person name="Remington K."/>
            <person name="Beeson K."/>
            <person name="Tran B."/>
            <person name="Rogers Y.-H."/>
            <person name="Friedman R."/>
            <person name="Venter J.C."/>
        </authorList>
    </citation>
    <scope>NUCLEOTIDE SEQUENCE [LARGE SCALE GENOMIC DNA]</scope>
    <source>
        <strain evidence="3 4">RED65</strain>
    </source>
</reference>
<dbReference type="EMBL" id="AAQH01000001">
    <property type="protein sequence ID" value="EAT13657.1"/>
    <property type="molecule type" value="Genomic_DNA"/>
</dbReference>
<evidence type="ECO:0000259" key="2">
    <source>
        <dbReference type="Pfam" id="PF25876"/>
    </source>
</evidence>
<name>Q1N6D5_9GAMM</name>
<proteinExistence type="predicted"/>
<keyword evidence="1" id="KW-0175">Coiled coil</keyword>
<feature type="domain" description="Multidrug resistance protein MdtA-like alpha-helical hairpin" evidence="2">
    <location>
        <begin position="86"/>
        <end position="148"/>
    </location>
</feature>
<dbReference type="InterPro" id="IPR058624">
    <property type="entry name" value="MdtA-like_HH"/>
</dbReference>
<dbReference type="AlphaFoldDB" id="Q1N6D5"/>
<dbReference type="Gene3D" id="1.10.287.470">
    <property type="entry name" value="Helix hairpin bin"/>
    <property type="match status" value="1"/>
</dbReference>
<dbReference type="HOGENOM" id="CLU_1479331_0_0_6"/>
<evidence type="ECO:0000313" key="4">
    <source>
        <dbReference type="Proteomes" id="UP000004263"/>
    </source>
</evidence>
<evidence type="ECO:0000313" key="3">
    <source>
        <dbReference type="EMBL" id="EAT13657.1"/>
    </source>
</evidence>